<dbReference type="InterPro" id="IPR001670">
    <property type="entry name" value="ADH_Fe/GldA"/>
</dbReference>
<gene>
    <name evidence="6" type="ORF">IV36_GL001606</name>
</gene>
<comment type="similarity">
    <text evidence="1">Belongs to the iron-containing alcohol dehydrogenase family.</text>
</comment>
<dbReference type="InterPro" id="IPR056798">
    <property type="entry name" value="ADH_Fe_C"/>
</dbReference>
<dbReference type="InterPro" id="IPR018211">
    <property type="entry name" value="ADH_Fe_CS"/>
</dbReference>
<dbReference type="Gene3D" id="1.20.1090.10">
    <property type="entry name" value="Dehydroquinate synthase-like - alpha domain"/>
    <property type="match status" value="1"/>
</dbReference>
<dbReference type="PROSITE" id="PS00913">
    <property type="entry name" value="ADH_IRON_1"/>
    <property type="match status" value="1"/>
</dbReference>
<keyword evidence="2" id="KW-0560">Oxidoreductase</keyword>
<dbReference type="FunFam" id="1.20.1090.10:FF:000001">
    <property type="entry name" value="Aldehyde-alcohol dehydrogenase"/>
    <property type="match status" value="1"/>
</dbReference>
<dbReference type="Pfam" id="PF25137">
    <property type="entry name" value="ADH_Fe_C"/>
    <property type="match status" value="1"/>
</dbReference>
<dbReference type="CDD" id="cd08188">
    <property type="entry name" value="PDDH"/>
    <property type="match status" value="1"/>
</dbReference>
<dbReference type="PANTHER" id="PTHR11496:SF102">
    <property type="entry name" value="ALCOHOL DEHYDROGENASE 4"/>
    <property type="match status" value="1"/>
</dbReference>
<dbReference type="Gene3D" id="3.40.50.1970">
    <property type="match status" value="1"/>
</dbReference>
<feature type="domain" description="Fe-containing alcohol dehydrogenase-like C-terminal" evidence="5">
    <location>
        <begin position="204"/>
        <end position="399"/>
    </location>
</feature>
<evidence type="ECO:0000259" key="5">
    <source>
        <dbReference type="Pfam" id="PF25137"/>
    </source>
</evidence>
<comment type="caution">
    <text evidence="6">The sequence shown here is derived from an EMBL/GenBank/DDBJ whole genome shotgun (WGS) entry which is preliminary data.</text>
</comment>
<evidence type="ECO:0000259" key="4">
    <source>
        <dbReference type="Pfam" id="PF00465"/>
    </source>
</evidence>
<dbReference type="STRING" id="1618.IV36_GL001606"/>
<evidence type="ECO:0000256" key="1">
    <source>
        <dbReference type="ARBA" id="ARBA00007358"/>
    </source>
</evidence>
<organism evidence="6 7">
    <name type="scientific">Liquorilactobacillus mali</name>
    <dbReference type="NCBI Taxonomy" id="1618"/>
    <lineage>
        <taxon>Bacteria</taxon>
        <taxon>Bacillati</taxon>
        <taxon>Bacillota</taxon>
        <taxon>Bacilli</taxon>
        <taxon>Lactobacillales</taxon>
        <taxon>Lactobacillaceae</taxon>
        <taxon>Liquorilactobacillus</taxon>
    </lineage>
</organism>
<sequence length="402" mass="43356">MFSKLPKEGICTMAERSYDFLMPSVNFFGPGVISKIGDRAKMLGMKKPVIVTDKFLEGLKDGAVEQTLDSLKAAGVDYVVYNNVEPNPKIRNIKEVKKLYEESGADSIITVGGGSAHDTGKGAGIILTNGDDITKLAGIETLDKALPPLIAVNTTAGTGSELTRHAVITNEETHLKFVVVSWRNIPLVSFNDPTLMLDVPKGLTAATGMDAFVQAVEPYVSVDHNPITDSQCVEAIKLIETSLREAVANGHNLDARTKMVEAEMLAGMAFNNANLGYVHAMAHQLGGQYDAPHGVCCALLLPYVEEYNIIACPDRFAQLAEIMGENTEGLSTRDAAELAIKAMKQLSEDVGIPHSIKEIGAKPEDFELMAENALKDGNAFSNPRKGTKEDIIKIFQAAYDAE</sequence>
<name>A0A0R2FDK1_9LACO</name>
<evidence type="ECO:0000313" key="7">
    <source>
        <dbReference type="Proteomes" id="UP000051727"/>
    </source>
</evidence>
<evidence type="ECO:0000256" key="3">
    <source>
        <dbReference type="ARBA" id="ARBA00023027"/>
    </source>
</evidence>
<dbReference type="FunFam" id="3.40.50.1970:FF:000003">
    <property type="entry name" value="Alcohol dehydrogenase, iron-containing"/>
    <property type="match status" value="1"/>
</dbReference>
<dbReference type="GO" id="GO:0046872">
    <property type="term" value="F:metal ion binding"/>
    <property type="evidence" value="ECO:0007669"/>
    <property type="project" value="InterPro"/>
</dbReference>
<dbReference type="SUPFAM" id="SSF56796">
    <property type="entry name" value="Dehydroquinate synthase-like"/>
    <property type="match status" value="1"/>
</dbReference>
<dbReference type="Proteomes" id="UP000051727">
    <property type="component" value="Unassembled WGS sequence"/>
</dbReference>
<evidence type="ECO:0000313" key="6">
    <source>
        <dbReference type="EMBL" id="KRN26658.1"/>
    </source>
</evidence>
<reference evidence="6 7" key="1">
    <citation type="journal article" date="2015" name="Genome Announc.">
        <title>Expanding the biotechnology potential of lactobacilli through comparative genomics of 213 strains and associated genera.</title>
        <authorList>
            <person name="Sun Z."/>
            <person name="Harris H.M."/>
            <person name="McCann A."/>
            <person name="Guo C."/>
            <person name="Argimon S."/>
            <person name="Zhang W."/>
            <person name="Yang X."/>
            <person name="Jeffery I.B."/>
            <person name="Cooney J.C."/>
            <person name="Kagawa T.F."/>
            <person name="Liu W."/>
            <person name="Song Y."/>
            <person name="Salvetti E."/>
            <person name="Wrobel A."/>
            <person name="Rasinkangas P."/>
            <person name="Parkhill J."/>
            <person name="Rea M.C."/>
            <person name="O'Sullivan O."/>
            <person name="Ritari J."/>
            <person name="Douillard F.P."/>
            <person name="Paul Ross R."/>
            <person name="Yang R."/>
            <person name="Briner A.E."/>
            <person name="Felis G.E."/>
            <person name="de Vos W.M."/>
            <person name="Barrangou R."/>
            <person name="Klaenhammer T.R."/>
            <person name="Caufield P.W."/>
            <person name="Cui Y."/>
            <person name="Zhang H."/>
            <person name="O'Toole P.W."/>
        </authorList>
    </citation>
    <scope>NUCLEOTIDE SEQUENCE [LARGE SCALE GENOMIC DNA]</scope>
    <source>
        <strain evidence="6 7">ATCC 27304</strain>
    </source>
</reference>
<accession>A0A0R2FDK1</accession>
<dbReference type="Pfam" id="PF00465">
    <property type="entry name" value="Fe-ADH"/>
    <property type="match status" value="1"/>
</dbReference>
<protein>
    <submittedName>
        <fullName evidence="6">1,3-propanediol dehydrogenase</fullName>
    </submittedName>
</protein>
<dbReference type="PANTHER" id="PTHR11496">
    <property type="entry name" value="ALCOHOL DEHYDROGENASE"/>
    <property type="match status" value="1"/>
</dbReference>
<feature type="domain" description="Alcohol dehydrogenase iron-type/glycerol dehydrogenase GldA" evidence="4">
    <location>
        <begin position="23"/>
        <end position="193"/>
    </location>
</feature>
<dbReference type="EMBL" id="JQAR01000038">
    <property type="protein sequence ID" value="KRN26658.1"/>
    <property type="molecule type" value="Genomic_DNA"/>
</dbReference>
<evidence type="ECO:0000256" key="2">
    <source>
        <dbReference type="ARBA" id="ARBA00023002"/>
    </source>
</evidence>
<keyword evidence="3" id="KW-0520">NAD</keyword>
<dbReference type="InterPro" id="IPR039697">
    <property type="entry name" value="Alcohol_dehydrogenase_Fe"/>
</dbReference>
<proteinExistence type="inferred from homology"/>
<dbReference type="AlphaFoldDB" id="A0A0R2FDK1"/>
<dbReference type="GO" id="GO:0004022">
    <property type="term" value="F:alcohol dehydrogenase (NAD+) activity"/>
    <property type="evidence" value="ECO:0007669"/>
    <property type="project" value="TreeGrafter"/>
</dbReference>
<dbReference type="PATRIC" id="fig|1618.3.peg.1625"/>